<evidence type="ECO:0000256" key="1">
    <source>
        <dbReference type="ARBA" id="ARBA00023015"/>
    </source>
</evidence>
<dbReference type="InterPro" id="IPR036388">
    <property type="entry name" value="WH-like_DNA-bd_sf"/>
</dbReference>
<keyword evidence="1" id="KW-0805">Transcription regulation</keyword>
<dbReference type="PANTHER" id="PTHR42756:SF1">
    <property type="entry name" value="TRANSCRIPTIONAL REPRESSOR OF EMRAB OPERON"/>
    <property type="match status" value="1"/>
</dbReference>
<evidence type="ECO:0000313" key="6">
    <source>
        <dbReference type="Proteomes" id="UP000198625"/>
    </source>
</evidence>
<dbReference type="SMART" id="SM00347">
    <property type="entry name" value="HTH_MARR"/>
    <property type="match status" value="1"/>
</dbReference>
<dbReference type="PROSITE" id="PS50995">
    <property type="entry name" value="HTH_MARR_2"/>
    <property type="match status" value="1"/>
</dbReference>
<dbReference type="AlphaFoldDB" id="A0A1H3P282"/>
<name>A0A1H3P282_9FIRM</name>
<dbReference type="Pfam" id="PF01047">
    <property type="entry name" value="MarR"/>
    <property type="match status" value="1"/>
</dbReference>
<dbReference type="Gene3D" id="1.10.10.10">
    <property type="entry name" value="Winged helix-like DNA-binding domain superfamily/Winged helix DNA-binding domain"/>
    <property type="match status" value="1"/>
</dbReference>
<keyword evidence="2 5" id="KW-0238">DNA-binding</keyword>
<dbReference type="PANTHER" id="PTHR42756">
    <property type="entry name" value="TRANSCRIPTIONAL REGULATOR, MARR"/>
    <property type="match status" value="1"/>
</dbReference>
<dbReference type="PRINTS" id="PR00598">
    <property type="entry name" value="HTHMARR"/>
</dbReference>
<dbReference type="SUPFAM" id="SSF46785">
    <property type="entry name" value="Winged helix' DNA-binding domain"/>
    <property type="match status" value="1"/>
</dbReference>
<evidence type="ECO:0000259" key="4">
    <source>
        <dbReference type="PROSITE" id="PS50995"/>
    </source>
</evidence>
<dbReference type="EMBL" id="FNQE01000012">
    <property type="protein sequence ID" value="SDY94915.1"/>
    <property type="molecule type" value="Genomic_DNA"/>
</dbReference>
<dbReference type="Proteomes" id="UP000198625">
    <property type="component" value="Unassembled WGS sequence"/>
</dbReference>
<evidence type="ECO:0000256" key="3">
    <source>
        <dbReference type="ARBA" id="ARBA00023163"/>
    </source>
</evidence>
<dbReference type="InterPro" id="IPR000835">
    <property type="entry name" value="HTH_MarR-typ"/>
</dbReference>
<protein>
    <submittedName>
        <fullName evidence="5">DNA-binding transcriptional regulator, MarR family</fullName>
    </submittedName>
</protein>
<dbReference type="GO" id="GO:0003677">
    <property type="term" value="F:DNA binding"/>
    <property type="evidence" value="ECO:0007669"/>
    <property type="project" value="UniProtKB-KW"/>
</dbReference>
<proteinExistence type="predicted"/>
<keyword evidence="6" id="KW-1185">Reference proteome</keyword>
<gene>
    <name evidence="5" type="ORF">SAMN05660462_01331</name>
</gene>
<dbReference type="STRING" id="415015.SAMN05660462_01331"/>
<dbReference type="RefSeq" id="WP_244270487.1">
    <property type="nucleotide sequence ID" value="NZ_FNQE01000012.1"/>
</dbReference>
<keyword evidence="3" id="KW-0804">Transcription</keyword>
<organism evidence="5 6">
    <name type="scientific">Proteiniborus ethanoligenes</name>
    <dbReference type="NCBI Taxonomy" id="415015"/>
    <lineage>
        <taxon>Bacteria</taxon>
        <taxon>Bacillati</taxon>
        <taxon>Bacillota</taxon>
        <taxon>Clostridia</taxon>
        <taxon>Eubacteriales</taxon>
        <taxon>Proteiniborus</taxon>
    </lineage>
</organism>
<reference evidence="6" key="1">
    <citation type="submission" date="2016-10" db="EMBL/GenBank/DDBJ databases">
        <authorList>
            <person name="Varghese N."/>
            <person name="Submissions S."/>
        </authorList>
    </citation>
    <scope>NUCLEOTIDE SEQUENCE [LARGE SCALE GENOMIC DNA]</scope>
    <source>
        <strain evidence="6">DSM 21650</strain>
    </source>
</reference>
<evidence type="ECO:0000313" key="5">
    <source>
        <dbReference type="EMBL" id="SDY94915.1"/>
    </source>
</evidence>
<feature type="domain" description="HTH marR-type" evidence="4">
    <location>
        <begin position="6"/>
        <end position="138"/>
    </location>
</feature>
<sequence>MEKIDKGSLYYIFLEILRLHHHRTHVLLDEIGIYPGQPHLLFILNKKDGQSQKELSEKLKITPATITVMLKRMERVNLVERKQDTEDQRVSRVYLTDKGKEICSKAMGIIKNLEEECFGNFTVEEKIILRRLLMQMRDNLSIPDSKQ</sequence>
<dbReference type="InterPro" id="IPR036390">
    <property type="entry name" value="WH_DNA-bd_sf"/>
</dbReference>
<evidence type="ECO:0000256" key="2">
    <source>
        <dbReference type="ARBA" id="ARBA00023125"/>
    </source>
</evidence>
<accession>A0A1H3P282</accession>
<dbReference type="GO" id="GO:0003700">
    <property type="term" value="F:DNA-binding transcription factor activity"/>
    <property type="evidence" value="ECO:0007669"/>
    <property type="project" value="InterPro"/>
</dbReference>